<dbReference type="Proteomes" id="UP000324832">
    <property type="component" value="Unassembled WGS sequence"/>
</dbReference>
<protein>
    <submittedName>
        <fullName evidence="2">Uncharacterized protein</fullName>
    </submittedName>
</protein>
<accession>A0A5E4QVN3</accession>
<proteinExistence type="predicted"/>
<gene>
    <name evidence="2" type="ORF">LSINAPIS_LOCUS11527</name>
</gene>
<feature type="compositionally biased region" description="Pro residues" evidence="1">
    <location>
        <begin position="67"/>
        <end position="79"/>
    </location>
</feature>
<feature type="compositionally biased region" description="Basic and acidic residues" evidence="1">
    <location>
        <begin position="171"/>
        <end position="187"/>
    </location>
</feature>
<dbReference type="EMBL" id="FZQP02005110">
    <property type="protein sequence ID" value="VVD01002.1"/>
    <property type="molecule type" value="Genomic_DNA"/>
</dbReference>
<feature type="region of interest" description="Disordered" evidence="1">
    <location>
        <begin position="171"/>
        <end position="203"/>
    </location>
</feature>
<organism evidence="2 3">
    <name type="scientific">Leptidea sinapis</name>
    <dbReference type="NCBI Taxonomy" id="189913"/>
    <lineage>
        <taxon>Eukaryota</taxon>
        <taxon>Metazoa</taxon>
        <taxon>Ecdysozoa</taxon>
        <taxon>Arthropoda</taxon>
        <taxon>Hexapoda</taxon>
        <taxon>Insecta</taxon>
        <taxon>Pterygota</taxon>
        <taxon>Neoptera</taxon>
        <taxon>Endopterygota</taxon>
        <taxon>Lepidoptera</taxon>
        <taxon>Glossata</taxon>
        <taxon>Ditrysia</taxon>
        <taxon>Papilionoidea</taxon>
        <taxon>Pieridae</taxon>
        <taxon>Dismorphiinae</taxon>
        <taxon>Leptidea</taxon>
    </lineage>
</organism>
<evidence type="ECO:0000313" key="2">
    <source>
        <dbReference type="EMBL" id="VVD01002.1"/>
    </source>
</evidence>
<feature type="compositionally biased region" description="Pro residues" evidence="1">
    <location>
        <begin position="7"/>
        <end position="47"/>
    </location>
</feature>
<evidence type="ECO:0000313" key="3">
    <source>
        <dbReference type="Proteomes" id="UP000324832"/>
    </source>
</evidence>
<name>A0A5E4QVN3_9NEOP</name>
<evidence type="ECO:0000256" key="1">
    <source>
        <dbReference type="SAM" id="MobiDB-lite"/>
    </source>
</evidence>
<feature type="compositionally biased region" description="Acidic residues" evidence="1">
    <location>
        <begin position="108"/>
        <end position="119"/>
    </location>
</feature>
<dbReference type="AlphaFoldDB" id="A0A5E4QVN3"/>
<reference evidence="2 3" key="1">
    <citation type="submission" date="2017-07" db="EMBL/GenBank/DDBJ databases">
        <authorList>
            <person name="Talla V."/>
            <person name="Backstrom N."/>
        </authorList>
    </citation>
    <scope>NUCLEOTIDE SEQUENCE [LARGE SCALE GENOMIC DNA]</scope>
</reference>
<feature type="region of interest" description="Disordered" evidence="1">
    <location>
        <begin position="1"/>
        <end position="151"/>
    </location>
</feature>
<sequence>MGMGPPGMGPPGMGPPPNMGPPPPGMGPPGMGPPMGPPGMGPPPRMPPNMLRGQSNYNPGMDVGPPGIGPPPNMPPPGMGPGSWDNQGPPPGWGMQGRGDGPPGWDDHGDDQDDEDNDDDKSGPLNNSLPSLLTMKIDTPEEFRNKQATQNVVGVVLPKALEEALAYKDQRQAALGHENEKATEQDRQLNPPPAPVIKSSKQI</sequence>
<keyword evidence="3" id="KW-1185">Reference proteome</keyword>
<feature type="compositionally biased region" description="Low complexity" evidence="1">
    <location>
        <begin position="123"/>
        <end position="133"/>
    </location>
</feature>